<dbReference type="STRING" id="299123.ENSLSDP00000018915"/>
<organism evidence="2 3">
    <name type="scientific">Lonchura striata</name>
    <name type="common">white-rumped munia</name>
    <dbReference type="NCBI Taxonomy" id="40157"/>
    <lineage>
        <taxon>Eukaryota</taxon>
        <taxon>Metazoa</taxon>
        <taxon>Chordata</taxon>
        <taxon>Craniata</taxon>
        <taxon>Vertebrata</taxon>
        <taxon>Euteleostomi</taxon>
        <taxon>Archelosauria</taxon>
        <taxon>Archosauria</taxon>
        <taxon>Dinosauria</taxon>
        <taxon>Saurischia</taxon>
        <taxon>Theropoda</taxon>
        <taxon>Coelurosauria</taxon>
        <taxon>Aves</taxon>
        <taxon>Neognathae</taxon>
        <taxon>Neoaves</taxon>
        <taxon>Telluraves</taxon>
        <taxon>Australaves</taxon>
        <taxon>Passeriformes</taxon>
        <taxon>Passeroidea</taxon>
        <taxon>Estrildidae</taxon>
        <taxon>Estrildinae</taxon>
        <taxon>Lonchura</taxon>
    </lineage>
</organism>
<dbReference type="PANTHER" id="PTHR15218:SF0">
    <property type="entry name" value="LYMPHOCYTE ANTIGEN 96"/>
    <property type="match status" value="1"/>
</dbReference>
<dbReference type="EMBL" id="MUZQ01000198">
    <property type="protein sequence ID" value="OWK55524.1"/>
    <property type="molecule type" value="Genomic_DNA"/>
</dbReference>
<evidence type="ECO:0000313" key="2">
    <source>
        <dbReference type="EMBL" id="OWK55524.1"/>
    </source>
</evidence>
<dbReference type="GO" id="GO:0045087">
    <property type="term" value="P:innate immune response"/>
    <property type="evidence" value="ECO:0007669"/>
    <property type="project" value="InterPro"/>
</dbReference>
<dbReference type="GO" id="GO:0032497">
    <property type="term" value="P:detection of lipopolysaccharide"/>
    <property type="evidence" value="ECO:0007669"/>
    <property type="project" value="TreeGrafter"/>
</dbReference>
<dbReference type="GO" id="GO:0046696">
    <property type="term" value="C:lipopolysaccharide receptor complex"/>
    <property type="evidence" value="ECO:0007669"/>
    <property type="project" value="TreeGrafter"/>
</dbReference>
<evidence type="ECO:0000256" key="1">
    <source>
        <dbReference type="SAM" id="SignalP"/>
    </source>
</evidence>
<dbReference type="Gene3D" id="2.60.40.770">
    <property type="match status" value="1"/>
</dbReference>
<dbReference type="GO" id="GO:0001875">
    <property type="term" value="F:lipopolysaccharide immune receptor activity"/>
    <property type="evidence" value="ECO:0007669"/>
    <property type="project" value="TreeGrafter"/>
</dbReference>
<keyword evidence="1" id="KW-0732">Signal</keyword>
<dbReference type="Proteomes" id="UP000197619">
    <property type="component" value="Unassembled WGS sequence"/>
</dbReference>
<name>A0A218UP39_9PASE</name>
<sequence length="177" mass="20169">MFGLILFILFTPGVSELICTSSDLEMSYTFCDSMAQAFMFNLTPCSVTNEHVWKAALTWIPRSDIHFLKIVFNVWYDGAKALFWKELLCSGADDEYSVCGTLKGGWCENTWCNQPMQTGFYLYNLHLAWQTSEQAILPLQNAIEGNYSIVVQGFSDDSENNMVICLNFTMIVKQDLF</sequence>
<comment type="caution">
    <text evidence="2">The sequence shown here is derived from an EMBL/GenBank/DDBJ whole genome shotgun (WGS) entry which is preliminary data.</text>
</comment>
<reference evidence="2 3" key="1">
    <citation type="submission" date="2017-05" db="EMBL/GenBank/DDBJ databases">
        <title>Genome of assembly of the Bengalese finch, Lonchura striata domestica.</title>
        <authorList>
            <person name="Colquitt B.M."/>
            <person name="Brainard M.S."/>
        </authorList>
    </citation>
    <scope>NUCLEOTIDE SEQUENCE [LARGE SCALE GENOMIC DNA]</scope>
    <source>
        <strain evidence="2">White83orange57</strain>
    </source>
</reference>
<keyword evidence="3" id="KW-1185">Reference proteome</keyword>
<accession>A0A218UP39</accession>
<dbReference type="GO" id="GO:0035662">
    <property type="term" value="F:Toll-like receptor 4 binding"/>
    <property type="evidence" value="ECO:0007669"/>
    <property type="project" value="InterPro"/>
</dbReference>
<protein>
    <submittedName>
        <fullName evidence="2">Lymphocyte antigen 96</fullName>
    </submittedName>
</protein>
<proteinExistence type="predicted"/>
<dbReference type="GO" id="GO:0001530">
    <property type="term" value="F:lipopolysaccharide binding"/>
    <property type="evidence" value="ECO:0007669"/>
    <property type="project" value="InterPro"/>
</dbReference>
<dbReference type="PANTHER" id="PTHR15218">
    <property type="entry name" value="MD-1, MD-2 - RELATED"/>
    <property type="match status" value="1"/>
</dbReference>
<dbReference type="GO" id="GO:0034142">
    <property type="term" value="P:toll-like receptor 4 signaling pathway"/>
    <property type="evidence" value="ECO:0007669"/>
    <property type="project" value="TreeGrafter"/>
</dbReference>
<dbReference type="GO" id="GO:0031666">
    <property type="term" value="P:positive regulation of lipopolysaccharide-mediated signaling pathway"/>
    <property type="evidence" value="ECO:0007669"/>
    <property type="project" value="TreeGrafter"/>
</dbReference>
<gene>
    <name evidence="2" type="primary">LY96</name>
    <name evidence="2" type="ORF">RLOC_00000011</name>
</gene>
<dbReference type="InterPro" id="IPR039217">
    <property type="entry name" value="LY96"/>
</dbReference>
<dbReference type="AlphaFoldDB" id="A0A218UP39"/>
<feature type="signal peptide" evidence="1">
    <location>
        <begin position="1"/>
        <end position="15"/>
    </location>
</feature>
<feature type="chain" id="PRO_5012962408" evidence="1">
    <location>
        <begin position="16"/>
        <end position="177"/>
    </location>
</feature>
<evidence type="ECO:0000313" key="3">
    <source>
        <dbReference type="Proteomes" id="UP000197619"/>
    </source>
</evidence>